<accession>A0A0F9F1W6</accession>
<proteinExistence type="predicted"/>
<dbReference type="AlphaFoldDB" id="A0A0F9F1W6"/>
<evidence type="ECO:0000313" key="1">
    <source>
        <dbReference type="EMBL" id="KKL80323.1"/>
    </source>
</evidence>
<organism evidence="1">
    <name type="scientific">marine sediment metagenome</name>
    <dbReference type="NCBI Taxonomy" id="412755"/>
    <lineage>
        <taxon>unclassified sequences</taxon>
        <taxon>metagenomes</taxon>
        <taxon>ecological metagenomes</taxon>
    </lineage>
</organism>
<gene>
    <name evidence="1" type="ORF">LCGC14_2005960</name>
</gene>
<feature type="non-terminal residue" evidence="1">
    <location>
        <position position="48"/>
    </location>
</feature>
<protein>
    <submittedName>
        <fullName evidence="1">Uncharacterized protein</fullName>
    </submittedName>
</protein>
<reference evidence="1" key="1">
    <citation type="journal article" date="2015" name="Nature">
        <title>Complex archaea that bridge the gap between prokaryotes and eukaryotes.</title>
        <authorList>
            <person name="Spang A."/>
            <person name="Saw J.H."/>
            <person name="Jorgensen S.L."/>
            <person name="Zaremba-Niedzwiedzka K."/>
            <person name="Martijn J."/>
            <person name="Lind A.E."/>
            <person name="van Eijk R."/>
            <person name="Schleper C."/>
            <person name="Guy L."/>
            <person name="Ettema T.J."/>
        </authorList>
    </citation>
    <scope>NUCLEOTIDE SEQUENCE</scope>
</reference>
<sequence length="48" mass="5719">MVCRVSRCRQNYKNNDVYLKEKTMSQIILDIAPNSHKNSIYDIKQMID</sequence>
<dbReference type="EMBL" id="LAZR01022887">
    <property type="protein sequence ID" value="KKL80323.1"/>
    <property type="molecule type" value="Genomic_DNA"/>
</dbReference>
<comment type="caution">
    <text evidence="1">The sequence shown here is derived from an EMBL/GenBank/DDBJ whole genome shotgun (WGS) entry which is preliminary data.</text>
</comment>
<name>A0A0F9F1W6_9ZZZZ</name>